<evidence type="ECO:0000313" key="1">
    <source>
        <dbReference type="EMBL" id="KIO05313.1"/>
    </source>
</evidence>
<keyword evidence="2" id="KW-1185">Reference proteome</keyword>
<dbReference type="HOGENOM" id="CLU_2655485_0_0_1"/>
<sequence length="76" mass="8160">MSNIKKRYSICAASSLRESTNVAPSMYIVESAGVKTDIIGWSSAVLVSARLLGQPKQVLHTRLRLLLGVVSDCVAV</sequence>
<evidence type="ECO:0000313" key="2">
    <source>
        <dbReference type="Proteomes" id="UP000054217"/>
    </source>
</evidence>
<dbReference type="InParanoid" id="A0A0C3J8E6"/>
<reference evidence="2" key="2">
    <citation type="submission" date="2015-01" db="EMBL/GenBank/DDBJ databases">
        <title>Evolutionary Origins and Diversification of the Mycorrhizal Mutualists.</title>
        <authorList>
            <consortium name="DOE Joint Genome Institute"/>
            <consortium name="Mycorrhizal Genomics Consortium"/>
            <person name="Kohler A."/>
            <person name="Kuo A."/>
            <person name="Nagy L.G."/>
            <person name="Floudas D."/>
            <person name="Copeland A."/>
            <person name="Barry K.W."/>
            <person name="Cichocki N."/>
            <person name="Veneault-Fourrey C."/>
            <person name="LaButti K."/>
            <person name="Lindquist E.A."/>
            <person name="Lipzen A."/>
            <person name="Lundell T."/>
            <person name="Morin E."/>
            <person name="Murat C."/>
            <person name="Riley R."/>
            <person name="Ohm R."/>
            <person name="Sun H."/>
            <person name="Tunlid A."/>
            <person name="Henrissat B."/>
            <person name="Grigoriev I.V."/>
            <person name="Hibbett D.S."/>
            <person name="Martin F."/>
        </authorList>
    </citation>
    <scope>NUCLEOTIDE SEQUENCE [LARGE SCALE GENOMIC DNA]</scope>
    <source>
        <strain evidence="2">Marx 270</strain>
    </source>
</reference>
<organism evidence="1 2">
    <name type="scientific">Pisolithus tinctorius Marx 270</name>
    <dbReference type="NCBI Taxonomy" id="870435"/>
    <lineage>
        <taxon>Eukaryota</taxon>
        <taxon>Fungi</taxon>
        <taxon>Dikarya</taxon>
        <taxon>Basidiomycota</taxon>
        <taxon>Agaricomycotina</taxon>
        <taxon>Agaricomycetes</taxon>
        <taxon>Agaricomycetidae</taxon>
        <taxon>Boletales</taxon>
        <taxon>Sclerodermatineae</taxon>
        <taxon>Pisolithaceae</taxon>
        <taxon>Pisolithus</taxon>
    </lineage>
</organism>
<dbReference type="EMBL" id="KN831967">
    <property type="protein sequence ID" value="KIO05313.1"/>
    <property type="molecule type" value="Genomic_DNA"/>
</dbReference>
<reference evidence="1 2" key="1">
    <citation type="submission" date="2014-04" db="EMBL/GenBank/DDBJ databases">
        <authorList>
            <consortium name="DOE Joint Genome Institute"/>
            <person name="Kuo A."/>
            <person name="Kohler A."/>
            <person name="Costa M.D."/>
            <person name="Nagy L.G."/>
            <person name="Floudas D."/>
            <person name="Copeland A."/>
            <person name="Barry K.W."/>
            <person name="Cichocki N."/>
            <person name="Veneault-Fourrey C."/>
            <person name="LaButti K."/>
            <person name="Lindquist E.A."/>
            <person name="Lipzen A."/>
            <person name="Lundell T."/>
            <person name="Morin E."/>
            <person name="Murat C."/>
            <person name="Sun H."/>
            <person name="Tunlid A."/>
            <person name="Henrissat B."/>
            <person name="Grigoriev I.V."/>
            <person name="Hibbett D.S."/>
            <person name="Martin F."/>
            <person name="Nordberg H.P."/>
            <person name="Cantor M.N."/>
            <person name="Hua S.X."/>
        </authorList>
    </citation>
    <scope>NUCLEOTIDE SEQUENCE [LARGE SCALE GENOMIC DNA]</scope>
    <source>
        <strain evidence="1 2">Marx 270</strain>
    </source>
</reference>
<accession>A0A0C3J8E6</accession>
<proteinExistence type="predicted"/>
<name>A0A0C3J8E6_PISTI</name>
<gene>
    <name evidence="1" type="ORF">M404DRAFT_999918</name>
</gene>
<dbReference type="Proteomes" id="UP000054217">
    <property type="component" value="Unassembled WGS sequence"/>
</dbReference>
<dbReference type="AlphaFoldDB" id="A0A0C3J8E6"/>
<protein>
    <submittedName>
        <fullName evidence="1">Uncharacterized protein</fullName>
    </submittedName>
</protein>